<evidence type="ECO:0000313" key="2">
    <source>
        <dbReference type="Proteomes" id="UP000199665"/>
    </source>
</evidence>
<protein>
    <submittedName>
        <fullName evidence="1">Uncharacterized protein</fullName>
    </submittedName>
</protein>
<name>A0ABY0XSB8_9PSED</name>
<comment type="caution">
    <text evidence="1">The sequence shown here is derived from an EMBL/GenBank/DDBJ whole genome shotgun (WGS) entry which is preliminary data.</text>
</comment>
<dbReference type="EMBL" id="FNRV01000001">
    <property type="protein sequence ID" value="SEC00923.1"/>
    <property type="molecule type" value="Genomic_DNA"/>
</dbReference>
<keyword evidence="2" id="KW-1185">Reference proteome</keyword>
<evidence type="ECO:0000313" key="1">
    <source>
        <dbReference type="EMBL" id="SEC00923.1"/>
    </source>
</evidence>
<sequence>MAHSLQYHIGESVRAIEVEAERLLDVMDSLKEAGNEDLSNTVLVQVQKLLEVAIALRIAASG</sequence>
<organism evidence="1 2">
    <name type="scientific">Pseudomonas mohnii</name>
    <dbReference type="NCBI Taxonomy" id="395600"/>
    <lineage>
        <taxon>Bacteria</taxon>
        <taxon>Pseudomonadati</taxon>
        <taxon>Pseudomonadota</taxon>
        <taxon>Gammaproteobacteria</taxon>
        <taxon>Pseudomonadales</taxon>
        <taxon>Pseudomonadaceae</taxon>
        <taxon>Pseudomonas</taxon>
    </lineage>
</organism>
<reference evidence="1 2" key="1">
    <citation type="submission" date="2016-10" db="EMBL/GenBank/DDBJ databases">
        <authorList>
            <person name="Varghese N."/>
            <person name="Submissions S."/>
        </authorList>
    </citation>
    <scope>NUCLEOTIDE SEQUENCE [LARGE SCALE GENOMIC DNA]</scope>
    <source>
        <strain evidence="1 2">DSM 18327</strain>
    </source>
</reference>
<dbReference type="Proteomes" id="UP000199665">
    <property type="component" value="Unassembled WGS sequence"/>
</dbReference>
<accession>A0ABY0XSB8</accession>
<proteinExistence type="predicted"/>
<gene>
    <name evidence="1" type="ORF">SAMN05216205_1222</name>
</gene>